<evidence type="ECO:0000256" key="1">
    <source>
        <dbReference type="SAM" id="Coils"/>
    </source>
</evidence>
<gene>
    <name evidence="3" type="ORF">FDENT_7676</name>
</gene>
<feature type="coiled-coil region" evidence="1">
    <location>
        <begin position="111"/>
        <end position="145"/>
    </location>
</feature>
<keyword evidence="1" id="KW-0175">Coiled coil</keyword>
<comment type="caution">
    <text evidence="3">The sequence shown here is derived from an EMBL/GenBank/DDBJ whole genome shotgun (WGS) entry which is preliminary data.</text>
</comment>
<sequence>MIDKLLGRRKHLPSSTTHSETENEITERFEKANFEIQKLEIDKEHVERRIYKLCQGRGKLEEILKRIRAREEESRLKGREAQMQKSANLASSYEREIGKHDDEINGREDTLENLDREQKKWDLELERLRDVEKMAQRLAAEVQKK</sequence>
<reference evidence="3 4" key="1">
    <citation type="submission" date="2020-05" db="EMBL/GenBank/DDBJ databases">
        <title>Identification and distribution of gene clusters putatively required for synthesis of sphingolipid metabolism inhibitors in phylogenetically diverse species of the filamentous fungus Fusarium.</title>
        <authorList>
            <person name="Kim H.-S."/>
            <person name="Busman M."/>
            <person name="Brown D.W."/>
            <person name="Divon H."/>
            <person name="Uhlig S."/>
            <person name="Proctor R.H."/>
        </authorList>
    </citation>
    <scope>NUCLEOTIDE SEQUENCE [LARGE SCALE GENOMIC DNA]</scope>
    <source>
        <strain evidence="3 4">NRRL 25311</strain>
    </source>
</reference>
<protein>
    <submittedName>
        <fullName evidence="3">Uncharacterized protein</fullName>
    </submittedName>
</protein>
<evidence type="ECO:0000256" key="2">
    <source>
        <dbReference type="SAM" id="MobiDB-lite"/>
    </source>
</evidence>
<dbReference type="AlphaFoldDB" id="A0A8H5UA26"/>
<accession>A0A8H5UA26</accession>
<dbReference type="EMBL" id="JAAOAK010000218">
    <property type="protein sequence ID" value="KAF5682432.1"/>
    <property type="molecule type" value="Genomic_DNA"/>
</dbReference>
<evidence type="ECO:0000313" key="4">
    <source>
        <dbReference type="Proteomes" id="UP000562682"/>
    </source>
</evidence>
<keyword evidence="4" id="KW-1185">Reference proteome</keyword>
<evidence type="ECO:0000313" key="3">
    <source>
        <dbReference type="EMBL" id="KAF5682432.1"/>
    </source>
</evidence>
<feature type="region of interest" description="Disordered" evidence="2">
    <location>
        <begin position="1"/>
        <end position="25"/>
    </location>
</feature>
<organism evidence="3 4">
    <name type="scientific">Fusarium denticulatum</name>
    <dbReference type="NCBI Taxonomy" id="48507"/>
    <lineage>
        <taxon>Eukaryota</taxon>
        <taxon>Fungi</taxon>
        <taxon>Dikarya</taxon>
        <taxon>Ascomycota</taxon>
        <taxon>Pezizomycotina</taxon>
        <taxon>Sordariomycetes</taxon>
        <taxon>Hypocreomycetidae</taxon>
        <taxon>Hypocreales</taxon>
        <taxon>Nectriaceae</taxon>
        <taxon>Fusarium</taxon>
        <taxon>Fusarium fujikuroi species complex</taxon>
    </lineage>
</organism>
<dbReference type="Proteomes" id="UP000562682">
    <property type="component" value="Unassembled WGS sequence"/>
</dbReference>
<proteinExistence type="predicted"/>
<name>A0A8H5UA26_9HYPO</name>